<dbReference type="EMBL" id="JAWDJX010000046">
    <property type="protein sequence ID" value="KAK3048661.1"/>
    <property type="molecule type" value="Genomic_DNA"/>
</dbReference>
<protein>
    <submittedName>
        <fullName evidence="2">Uncharacterized protein</fullName>
    </submittedName>
</protein>
<sequence>MSRRGDGVPDAFTALLNENNISEDVFSEVTGQGTRRMTEDAERERQRRVHDFEQSYNITHLASRYDGGREPHGPFDQPPRQERRETMLFGMTEDEWNKGRDGRRGRDSPGREVDIRISDTGAFDIDIREGMTTTSSITRDGDERGFGSTSSARYAELKKVNAQAIRLSQDILRWQRQPPLTYHERRHAF</sequence>
<feature type="region of interest" description="Disordered" evidence="1">
    <location>
        <begin position="91"/>
        <end position="113"/>
    </location>
</feature>
<dbReference type="Proteomes" id="UP001271007">
    <property type="component" value="Unassembled WGS sequence"/>
</dbReference>
<reference evidence="2" key="1">
    <citation type="submission" date="2023-04" db="EMBL/GenBank/DDBJ databases">
        <title>Black Yeasts Isolated from many extreme environments.</title>
        <authorList>
            <person name="Coleine C."/>
            <person name="Stajich J.E."/>
            <person name="Selbmann L."/>
        </authorList>
    </citation>
    <scope>NUCLEOTIDE SEQUENCE</scope>
    <source>
        <strain evidence="2">CCFEE 5312</strain>
    </source>
</reference>
<organism evidence="2 3">
    <name type="scientific">Extremus antarcticus</name>
    <dbReference type="NCBI Taxonomy" id="702011"/>
    <lineage>
        <taxon>Eukaryota</taxon>
        <taxon>Fungi</taxon>
        <taxon>Dikarya</taxon>
        <taxon>Ascomycota</taxon>
        <taxon>Pezizomycotina</taxon>
        <taxon>Dothideomycetes</taxon>
        <taxon>Dothideomycetidae</taxon>
        <taxon>Mycosphaerellales</taxon>
        <taxon>Extremaceae</taxon>
        <taxon>Extremus</taxon>
    </lineage>
</organism>
<evidence type="ECO:0000313" key="2">
    <source>
        <dbReference type="EMBL" id="KAK3048661.1"/>
    </source>
</evidence>
<evidence type="ECO:0000313" key="3">
    <source>
        <dbReference type="Proteomes" id="UP001271007"/>
    </source>
</evidence>
<accession>A0AAJ0GBH8</accession>
<proteinExistence type="predicted"/>
<gene>
    <name evidence="2" type="ORF">LTR09_009970</name>
</gene>
<dbReference type="AlphaFoldDB" id="A0AAJ0GBH8"/>
<feature type="compositionally biased region" description="Basic and acidic residues" evidence="1">
    <location>
        <begin position="95"/>
        <end position="113"/>
    </location>
</feature>
<comment type="caution">
    <text evidence="2">The sequence shown here is derived from an EMBL/GenBank/DDBJ whole genome shotgun (WGS) entry which is preliminary data.</text>
</comment>
<feature type="compositionally biased region" description="Basic and acidic residues" evidence="1">
    <location>
        <begin position="36"/>
        <end position="53"/>
    </location>
</feature>
<name>A0AAJ0GBH8_9PEZI</name>
<keyword evidence="3" id="KW-1185">Reference proteome</keyword>
<evidence type="ECO:0000256" key="1">
    <source>
        <dbReference type="SAM" id="MobiDB-lite"/>
    </source>
</evidence>
<feature type="region of interest" description="Disordered" evidence="1">
    <location>
        <begin position="30"/>
        <end position="53"/>
    </location>
</feature>